<sequence length="148" mass="16027">MNTNASLAIPKVNFSSIAHDLTEGPRHALAAHLEPAHGRRANTPPIGWTDAYIDPAYAEIGEIVRASPGVLISALIEARYGRCIAEIRQDVCALTVGDTDISRALGLTPGQAALKIVRRYFDASGHVFEVSVTVHPAERFSLSMRLQR</sequence>
<name>H1S452_9BURK</name>
<dbReference type="Gene3D" id="3.40.1410.10">
    <property type="entry name" value="Chorismate lyase-like"/>
    <property type="match status" value="1"/>
</dbReference>
<dbReference type="Pfam" id="PF07702">
    <property type="entry name" value="UTRA"/>
    <property type="match status" value="1"/>
</dbReference>
<dbReference type="PATRIC" id="fig|1127483.3.peg.2542"/>
<comment type="caution">
    <text evidence="2">The sequence shown here is derived from an EMBL/GenBank/DDBJ whole genome shotgun (WGS) entry which is preliminary data.</text>
</comment>
<dbReference type="InterPro" id="IPR028978">
    <property type="entry name" value="Chorismate_lyase_/UTRA_dom_sf"/>
</dbReference>
<feature type="domain" description="UbiC transcription regulator-associated" evidence="1">
    <location>
        <begin position="11"/>
        <end position="141"/>
    </location>
</feature>
<gene>
    <name evidence="2" type="ORF">OR16_12680</name>
</gene>
<dbReference type="GO" id="GO:0003677">
    <property type="term" value="F:DNA binding"/>
    <property type="evidence" value="ECO:0007669"/>
    <property type="project" value="InterPro"/>
</dbReference>
<dbReference type="RefSeq" id="WP_006158166.1">
    <property type="nucleotide sequence ID" value="NZ_AHJE01000029.1"/>
</dbReference>
<reference evidence="2 3" key="1">
    <citation type="journal article" date="2012" name="J. Bacteriol.">
        <title>De Novo Genome Project of Cupriavidus basilensis OR16.</title>
        <authorList>
            <person name="Cserhati M."/>
            <person name="Kriszt B."/>
            <person name="Szoboszlay S."/>
            <person name="Toth A."/>
            <person name="Szabo I."/>
            <person name="Tancsics A."/>
            <person name="Nagy I."/>
            <person name="Horvath B."/>
            <person name="Nagy I."/>
            <person name="Kukolya J."/>
        </authorList>
    </citation>
    <scope>NUCLEOTIDE SEQUENCE [LARGE SCALE GENOMIC DNA]</scope>
    <source>
        <strain evidence="2 3">OR16</strain>
    </source>
</reference>
<evidence type="ECO:0000313" key="3">
    <source>
        <dbReference type="Proteomes" id="UP000005808"/>
    </source>
</evidence>
<evidence type="ECO:0000259" key="1">
    <source>
        <dbReference type="SMART" id="SM00866"/>
    </source>
</evidence>
<evidence type="ECO:0000313" key="2">
    <source>
        <dbReference type="EMBL" id="EHP42691.1"/>
    </source>
</evidence>
<organism evidence="2 3">
    <name type="scientific">Cupriavidus basilensis OR16</name>
    <dbReference type="NCBI Taxonomy" id="1127483"/>
    <lineage>
        <taxon>Bacteria</taxon>
        <taxon>Pseudomonadati</taxon>
        <taxon>Pseudomonadota</taxon>
        <taxon>Betaproteobacteria</taxon>
        <taxon>Burkholderiales</taxon>
        <taxon>Burkholderiaceae</taxon>
        <taxon>Cupriavidus</taxon>
    </lineage>
</organism>
<accession>H1S452</accession>
<dbReference type="GO" id="GO:0006355">
    <property type="term" value="P:regulation of DNA-templated transcription"/>
    <property type="evidence" value="ECO:0007669"/>
    <property type="project" value="InterPro"/>
</dbReference>
<dbReference type="EMBL" id="AHJE01000029">
    <property type="protein sequence ID" value="EHP42691.1"/>
    <property type="molecule type" value="Genomic_DNA"/>
</dbReference>
<dbReference type="InterPro" id="IPR011663">
    <property type="entry name" value="UTRA"/>
</dbReference>
<protein>
    <submittedName>
        <fullName evidence="2">GntR family transcriptional regulator</fullName>
    </submittedName>
</protein>
<dbReference type="Proteomes" id="UP000005808">
    <property type="component" value="Unassembled WGS sequence"/>
</dbReference>
<dbReference type="SMART" id="SM00866">
    <property type="entry name" value="UTRA"/>
    <property type="match status" value="1"/>
</dbReference>
<dbReference type="SUPFAM" id="SSF64288">
    <property type="entry name" value="Chorismate lyase-like"/>
    <property type="match status" value="1"/>
</dbReference>
<proteinExistence type="predicted"/>
<dbReference type="AlphaFoldDB" id="H1S452"/>